<dbReference type="Proteomes" id="UP000324974">
    <property type="component" value="Chromosome"/>
</dbReference>
<evidence type="ECO:0000313" key="1">
    <source>
        <dbReference type="EMBL" id="QEL17173.1"/>
    </source>
</evidence>
<gene>
    <name evidence="1" type="ORF">PX52LOC_04155</name>
</gene>
<accession>A0A5C1AG11</accession>
<dbReference type="RefSeq" id="WP_149111816.1">
    <property type="nucleotide sequence ID" value="NZ_CP042425.1"/>
</dbReference>
<dbReference type="EMBL" id="CP042425">
    <property type="protein sequence ID" value="QEL17173.1"/>
    <property type="molecule type" value="Genomic_DNA"/>
</dbReference>
<reference evidence="2" key="1">
    <citation type="submission" date="2019-08" db="EMBL/GenBank/DDBJ databases">
        <title>Limnoglobus roseus gen. nov., sp. nov., a novel freshwater planctomycete with a giant genome from the family Gemmataceae.</title>
        <authorList>
            <person name="Kulichevskaya I.S."/>
            <person name="Naumoff D.G."/>
            <person name="Miroshnikov K."/>
            <person name="Ivanova A."/>
            <person name="Philippov D.A."/>
            <person name="Hakobyan A."/>
            <person name="Rijpstra I.C."/>
            <person name="Sinninghe Damste J.S."/>
            <person name="Liesack W."/>
            <person name="Dedysh S.N."/>
        </authorList>
    </citation>
    <scope>NUCLEOTIDE SEQUENCE [LARGE SCALE GENOMIC DNA]</scope>
    <source>
        <strain evidence="2">PX52</strain>
    </source>
</reference>
<proteinExistence type="predicted"/>
<protein>
    <submittedName>
        <fullName evidence="1">Uncharacterized protein</fullName>
    </submittedName>
</protein>
<evidence type="ECO:0000313" key="2">
    <source>
        <dbReference type="Proteomes" id="UP000324974"/>
    </source>
</evidence>
<name>A0A5C1AG11_9BACT</name>
<keyword evidence="2" id="KW-1185">Reference proteome</keyword>
<sequence>MFTAVFLSAVVLAAPVPKATTPVGPPPKLIYILPAGRTGQVLLTIQTLKRHTEKFTTQRTENGVQIKETATHEVDGPVLSGATLEKSGMTFKTPDDKPLTPAVVNDRLKAAGGVLIAPAEGDEVDPVYLKLLSADAIVVGYKNEGVAEKKTIYVNPIIRFEKSVIVMPTLVSLKADDKGVVHVPAMGKRVETVKFPVTKKAENGDIVADYQERKRTVMAFVPTPFDDVKPEVMTADGKPVTADVAKKQLAAGTTVVVSGDGKPLDEKFHKLFKPDTIVLVSEKMATPTQQGLIGGIPYYPPGTLPAVPAK</sequence>
<dbReference type="AlphaFoldDB" id="A0A5C1AG11"/>
<organism evidence="1 2">
    <name type="scientific">Limnoglobus roseus</name>
    <dbReference type="NCBI Taxonomy" id="2598579"/>
    <lineage>
        <taxon>Bacteria</taxon>
        <taxon>Pseudomonadati</taxon>
        <taxon>Planctomycetota</taxon>
        <taxon>Planctomycetia</taxon>
        <taxon>Gemmatales</taxon>
        <taxon>Gemmataceae</taxon>
        <taxon>Limnoglobus</taxon>
    </lineage>
</organism>
<dbReference type="KEGG" id="lrs:PX52LOC_04155"/>